<accession>A0A3P5Z726</accession>
<dbReference type="InterPro" id="IPR036965">
    <property type="entry name" value="Terpene_synth_N_sf"/>
</dbReference>
<feature type="domain" description="Terpene synthase metal-binding" evidence="5">
    <location>
        <begin position="925"/>
        <end position="1165"/>
    </location>
</feature>
<dbReference type="CDD" id="cd00684">
    <property type="entry name" value="Terpene_cyclase_plant_C1"/>
    <property type="match status" value="2"/>
</dbReference>
<feature type="domain" description="Terpene synthase N-terminal" evidence="4">
    <location>
        <begin position="690"/>
        <end position="868"/>
    </location>
</feature>
<dbReference type="GO" id="GO:0000287">
    <property type="term" value="F:magnesium ion binding"/>
    <property type="evidence" value="ECO:0007669"/>
    <property type="project" value="InterPro"/>
</dbReference>
<dbReference type="PANTHER" id="PTHR31225">
    <property type="entry name" value="OS04G0344100 PROTEIN-RELATED"/>
    <property type="match status" value="1"/>
</dbReference>
<dbReference type="AlphaFoldDB" id="A0A3P5Z726"/>
<dbReference type="InterPro" id="IPR050148">
    <property type="entry name" value="Terpene_synthase-like"/>
</dbReference>
<evidence type="ECO:0000256" key="2">
    <source>
        <dbReference type="ARBA" id="ARBA00022842"/>
    </source>
</evidence>
<dbReference type="SUPFAM" id="SSF48576">
    <property type="entry name" value="Terpenoid synthases"/>
    <property type="match status" value="2"/>
</dbReference>
<evidence type="ECO:0008006" key="7">
    <source>
        <dbReference type="Google" id="ProtNLM"/>
    </source>
</evidence>
<dbReference type="SUPFAM" id="SSF48239">
    <property type="entry name" value="Terpenoid cyclases/Protein prenyltransferases"/>
    <property type="match status" value="2"/>
</dbReference>
<dbReference type="InterPro" id="IPR001906">
    <property type="entry name" value="Terpene_synth_N"/>
</dbReference>
<dbReference type="Gene3D" id="1.50.10.130">
    <property type="entry name" value="Terpene synthase, N-terminal domain"/>
    <property type="match status" value="2"/>
</dbReference>
<dbReference type="SFLD" id="SFLDS00005">
    <property type="entry name" value="Isoprenoid_Synthase_Type_I"/>
    <property type="match status" value="2"/>
</dbReference>
<evidence type="ECO:0000259" key="4">
    <source>
        <dbReference type="Pfam" id="PF01397"/>
    </source>
</evidence>
<dbReference type="InterPro" id="IPR034741">
    <property type="entry name" value="Terpene_cyclase-like_1_C"/>
</dbReference>
<feature type="domain" description="Terpene synthase metal-binding" evidence="5">
    <location>
        <begin position="291"/>
        <end position="530"/>
    </location>
</feature>
<dbReference type="GO" id="GO:0010333">
    <property type="term" value="F:terpene synthase activity"/>
    <property type="evidence" value="ECO:0007669"/>
    <property type="project" value="InterPro"/>
</dbReference>
<evidence type="ECO:0000259" key="5">
    <source>
        <dbReference type="Pfam" id="PF03936"/>
    </source>
</evidence>
<gene>
    <name evidence="6" type="ORF">BRAA06T27161Z</name>
</gene>
<reference evidence="6" key="1">
    <citation type="submission" date="2018-11" db="EMBL/GenBank/DDBJ databases">
        <authorList>
            <consortium name="Genoscope - CEA"/>
            <person name="William W."/>
        </authorList>
    </citation>
    <scope>NUCLEOTIDE SEQUENCE</scope>
</reference>
<dbReference type="SFLD" id="SFLDG01014">
    <property type="entry name" value="Terpene_Cyclase_Like_1_N-term"/>
    <property type="match status" value="2"/>
</dbReference>
<protein>
    <recommendedName>
        <fullName evidence="7">(+)-delta-cadinene synthase</fullName>
    </recommendedName>
</protein>
<keyword evidence="2" id="KW-0460">Magnesium</keyword>
<dbReference type="EMBL" id="LR031569">
    <property type="protein sequence ID" value="VDC68621.1"/>
    <property type="molecule type" value="Genomic_DNA"/>
</dbReference>
<dbReference type="InterPro" id="IPR008930">
    <property type="entry name" value="Terpenoid_cyclase/PrenylTrfase"/>
</dbReference>
<dbReference type="FunFam" id="1.10.600.10:FF:000007">
    <property type="entry name" value="Isoprene synthase, chloroplastic"/>
    <property type="match status" value="2"/>
</dbReference>
<sequence length="1233" mass="143853">MATFCMSSPPIYINAFTSNVRLRRFACKSMTKMTSDDVSVDLCRRSGNYQPSPWDHHSLLAIKIKYANEKEVITRDVLKKKMKKILDVELKTRLEQLELIDDLQKLGISHHFELEIKDILTDLHHKNEKHLWNCDKEEDLHATALEFRLLRQHGFEISEDVFDVIVNKIESATFKSDDIKSIITLYEASYLSSKSDTKLYKVIRPFATEKLREYVNGDRDNETYKTREKAIHALEMPYHWRMRRLETRWYIDAYEKKHDMNLALMELAKIDFNIVQASHQEELKYLSSWWKETCLSNQLPFVRDGIVENYFWNVGIIYEPQFGYTRRFMTIISALIITIDDIYDIYGTLEELELFTAMVDNWDVNRLDELPEYMRLCFLILFNEINSIGCDIFKYKNIDVIPFLRKSWADLCNTYLVEAKWYKKGYKPGVEEYMQNAWISISAPTILIHFYCIFSDKISVQILETLSQHRQEIVRCSATILRLANDLGTSRDELARGDVLKSAQCYTHETGASEEEAHAHVQQMICDTWDEINYETKMARTYSLLSRGFVEAAVNLARMSQCMYQYGDGHGCPDKAKTVERVMSLLVNPVPLRASWIDNPTRPMANLIDQSNSLFGELDEPLPIRHCTMPIRQQSSTMHSPLIFRNAFTGKNCRHRPKRFVCKSMTKTTPENVSADVLSRRSGNYKPSPWDHRYLLSINNEHAKEEKVIARDLLKEKVRKMLDVETKSRLEQLELIDELQKLGVSYHFEVEINDILMDFHHQNGRSILKCVKEEDLHATALEFRLLRQHGFDVSEDIFDVIIDKIESETFKSDDINSIISLYEASYLSTKSDIKLREVIRPFATEQIRKFVDGETCNLEVREKAIHALEMPYHWRMRRLETRWYIDAYEKKHDTNLVLIEFAKIDFNIVQIAHQEDLKYASSWWKETCLVNHLPFVRDRIVENYFVAVGIIYEPQFGNARRIISIVNALVTTIDDIYDIYGTLEELEIFTAMVDNWDVNRLDELPEYMRLCFLILYNEVNSIGCDILKDKHINVIPFLKKSWADLCKTYLVEAKWYKKGYKPTVKEYIQNAWISISGQTILIHFYCGFSDQISVQILETLAQHRQDIVRCSATILRLANDLATSPDELARGDVLKSVQCYMHETGATEEEAQAHVQQMICDTWEEMNYEAKMAGTSSLPRGFVEAAMNVARMAQCIYQYGDGHGCPEEGKTVERFMYLVVNPVTNTKVISLLS</sequence>
<dbReference type="InterPro" id="IPR005630">
    <property type="entry name" value="Terpene_synthase_metal-bd"/>
</dbReference>
<dbReference type="Pfam" id="PF03936">
    <property type="entry name" value="Terpene_synth_C"/>
    <property type="match status" value="2"/>
</dbReference>
<keyword evidence="3" id="KW-0464">Manganese</keyword>
<dbReference type="SFLD" id="SFLDG01019">
    <property type="entry name" value="Terpene_Cyclase_Like_1_C_Termi"/>
    <property type="match status" value="2"/>
</dbReference>
<keyword evidence="1" id="KW-0479">Metal-binding</keyword>
<feature type="domain" description="Terpene synthase N-terminal" evidence="4">
    <location>
        <begin position="54"/>
        <end position="234"/>
    </location>
</feature>
<evidence type="ECO:0000256" key="3">
    <source>
        <dbReference type="ARBA" id="ARBA00023211"/>
    </source>
</evidence>
<dbReference type="GO" id="GO:0016102">
    <property type="term" value="P:diterpenoid biosynthetic process"/>
    <property type="evidence" value="ECO:0007669"/>
    <property type="project" value="InterPro"/>
</dbReference>
<evidence type="ECO:0000256" key="1">
    <source>
        <dbReference type="ARBA" id="ARBA00022723"/>
    </source>
</evidence>
<name>A0A3P5Z726_BRACM</name>
<dbReference type="InterPro" id="IPR008949">
    <property type="entry name" value="Isoprenoid_synthase_dom_sf"/>
</dbReference>
<dbReference type="Gene3D" id="1.10.600.10">
    <property type="entry name" value="Farnesyl Diphosphate Synthase"/>
    <property type="match status" value="2"/>
</dbReference>
<evidence type="ECO:0000313" key="6">
    <source>
        <dbReference type="EMBL" id="VDC68621.1"/>
    </source>
</evidence>
<proteinExistence type="predicted"/>
<organism evidence="6">
    <name type="scientific">Brassica campestris</name>
    <name type="common">Field mustard</name>
    <dbReference type="NCBI Taxonomy" id="3711"/>
    <lineage>
        <taxon>Eukaryota</taxon>
        <taxon>Viridiplantae</taxon>
        <taxon>Streptophyta</taxon>
        <taxon>Embryophyta</taxon>
        <taxon>Tracheophyta</taxon>
        <taxon>Spermatophyta</taxon>
        <taxon>Magnoliopsida</taxon>
        <taxon>eudicotyledons</taxon>
        <taxon>Gunneridae</taxon>
        <taxon>Pentapetalae</taxon>
        <taxon>rosids</taxon>
        <taxon>malvids</taxon>
        <taxon>Brassicales</taxon>
        <taxon>Brassicaceae</taxon>
        <taxon>Brassiceae</taxon>
        <taxon>Brassica</taxon>
    </lineage>
</organism>
<dbReference type="PANTHER" id="PTHR31225:SF244">
    <property type="entry name" value="1,8-CINEOLE SYNTHASE 1, CHLOROPLASTIC-RELATED"/>
    <property type="match status" value="1"/>
</dbReference>
<dbReference type="InterPro" id="IPR044814">
    <property type="entry name" value="Terpene_cyclase_plant_C1"/>
</dbReference>
<dbReference type="Pfam" id="PF01397">
    <property type="entry name" value="Terpene_synth"/>
    <property type="match status" value="2"/>
</dbReference>